<gene>
    <name evidence="1" type="ORF">KHLLAP_LOCUS10807</name>
</gene>
<accession>A0AAI8YMN8</accession>
<protein>
    <submittedName>
        <fullName evidence="1">Uu.00g050420.m01.CDS01</fullName>
    </submittedName>
</protein>
<dbReference type="InterPro" id="IPR011051">
    <property type="entry name" value="RmlC_Cupin_sf"/>
</dbReference>
<dbReference type="Gene3D" id="2.60.120.10">
    <property type="entry name" value="Jelly Rolls"/>
    <property type="match status" value="1"/>
</dbReference>
<sequence>MSMTMATKSEAAMTTADPYVGLTITAFEGGITTRIITHPKHPSRVFAYEVTFLLQHPRVVQVATQKPPLHFHPYQEEYLQIVEGRLAVEVEGVESVLGPDDGEFCLRPWSNHRLYAPTVAEKEGDVDSGTGTGTGSEKTVFLLSGQYTDAAFRLDTVFFENWYAYQDQIVVQGEKVDLVQVLSMFDAGGSYLSLPWWVPLGRTISRALGIVVGRWIGGLLGYQPFYRKWTTDWESACRKMEMSIFQRRFADRAKTA</sequence>
<name>A0AAI8YMN8_9PEZI</name>
<organism evidence="1 2">
    <name type="scientific">Anthostomella pinea</name>
    <dbReference type="NCBI Taxonomy" id="933095"/>
    <lineage>
        <taxon>Eukaryota</taxon>
        <taxon>Fungi</taxon>
        <taxon>Dikarya</taxon>
        <taxon>Ascomycota</taxon>
        <taxon>Pezizomycotina</taxon>
        <taxon>Sordariomycetes</taxon>
        <taxon>Xylariomycetidae</taxon>
        <taxon>Xylariales</taxon>
        <taxon>Xylariaceae</taxon>
        <taxon>Anthostomella</taxon>
    </lineage>
</organism>
<evidence type="ECO:0000313" key="1">
    <source>
        <dbReference type="EMBL" id="CAJ2510339.1"/>
    </source>
</evidence>
<dbReference type="EMBL" id="CAUWAG010000014">
    <property type="protein sequence ID" value="CAJ2510339.1"/>
    <property type="molecule type" value="Genomic_DNA"/>
</dbReference>
<reference evidence="1" key="1">
    <citation type="submission" date="2023-10" db="EMBL/GenBank/DDBJ databases">
        <authorList>
            <person name="Hackl T."/>
        </authorList>
    </citation>
    <scope>NUCLEOTIDE SEQUENCE</scope>
</reference>
<dbReference type="AlphaFoldDB" id="A0AAI8YMN8"/>
<comment type="caution">
    <text evidence="1">The sequence shown here is derived from an EMBL/GenBank/DDBJ whole genome shotgun (WGS) entry which is preliminary data.</text>
</comment>
<dbReference type="InterPro" id="IPR014710">
    <property type="entry name" value="RmlC-like_jellyroll"/>
</dbReference>
<keyword evidence="2" id="KW-1185">Reference proteome</keyword>
<proteinExistence type="predicted"/>
<dbReference type="SUPFAM" id="SSF51182">
    <property type="entry name" value="RmlC-like cupins"/>
    <property type="match status" value="1"/>
</dbReference>
<dbReference type="Proteomes" id="UP001295740">
    <property type="component" value="Unassembled WGS sequence"/>
</dbReference>
<evidence type="ECO:0000313" key="2">
    <source>
        <dbReference type="Proteomes" id="UP001295740"/>
    </source>
</evidence>